<comment type="similarity">
    <text evidence="6">Belongs to the ABC-2 integral membrane protein family.</text>
</comment>
<keyword evidence="3 6" id="KW-1133">Transmembrane helix</keyword>
<dbReference type="InterPro" id="IPR051784">
    <property type="entry name" value="Nod_factor_ABC_transporter"/>
</dbReference>
<dbReference type="InterPro" id="IPR047817">
    <property type="entry name" value="ABC2_TM_bact-type"/>
</dbReference>
<evidence type="ECO:0000256" key="1">
    <source>
        <dbReference type="ARBA" id="ARBA00004141"/>
    </source>
</evidence>
<keyword evidence="5" id="KW-0046">Antibiotic resistance</keyword>
<feature type="transmembrane region" description="Helical" evidence="6">
    <location>
        <begin position="57"/>
        <end position="80"/>
    </location>
</feature>
<dbReference type="EMBL" id="LT985188">
    <property type="protein sequence ID" value="SPD87924.1"/>
    <property type="molecule type" value="Genomic_DNA"/>
</dbReference>
<dbReference type="Pfam" id="PF01061">
    <property type="entry name" value="ABC2_membrane"/>
    <property type="match status" value="1"/>
</dbReference>
<evidence type="ECO:0000313" key="8">
    <source>
        <dbReference type="EMBL" id="SPD87924.1"/>
    </source>
</evidence>
<reference evidence="8 9" key="1">
    <citation type="submission" date="2018-02" db="EMBL/GenBank/DDBJ databases">
        <authorList>
            <person name="Cohen D.B."/>
            <person name="Kent A.D."/>
        </authorList>
    </citation>
    <scope>NUCLEOTIDE SEQUENCE [LARGE SCALE GENOMIC DNA]</scope>
    <source>
        <strain evidence="8">1</strain>
    </source>
</reference>
<dbReference type="InterPro" id="IPR013525">
    <property type="entry name" value="ABC2_TM"/>
</dbReference>
<dbReference type="KEGG" id="mgg:MPLG2_2894"/>
<gene>
    <name evidence="8" type="ORF">MPLG2_2894</name>
</gene>
<proteinExistence type="inferred from homology"/>
<evidence type="ECO:0000256" key="2">
    <source>
        <dbReference type="ARBA" id="ARBA00022692"/>
    </source>
</evidence>
<sequence>MTDRAATPITLGTDSNRLAYTGRALAPSVQASITRRWGWWLYAEYRLINMRAYLQTILIRAIGLPLLYLSSMGLGLGNLVDAGAGGVDGVSYLVFVGPGLLVSSIVMEATGEFTFPVMSGFKWQKHYFAAAASPLTPAQIALGEVAAVGLRFIAETVIFWLALLLFGAVVSPASWLVVLIAPLAALAFGAPLLAFAATQTDEGTQFSFIQRFIVMPMFLFAGTFFPLTAMPWYLQWVGWVSPMWHGTQLARVVCYGMANPWWLTVVHMAVLVGCTAGGVWAAIRVFTRRLRR</sequence>
<dbReference type="PIRSF" id="PIRSF006648">
    <property type="entry name" value="DrrB"/>
    <property type="match status" value="1"/>
</dbReference>
<keyword evidence="6" id="KW-1003">Cell membrane</keyword>
<evidence type="ECO:0000256" key="6">
    <source>
        <dbReference type="RuleBase" id="RU361157"/>
    </source>
</evidence>
<dbReference type="InterPro" id="IPR000412">
    <property type="entry name" value="ABC_2_transport"/>
</dbReference>
<protein>
    <recommendedName>
        <fullName evidence="6">Transport permease protein</fullName>
    </recommendedName>
</protein>
<name>A0A2N9JIN2_9ACTN</name>
<feature type="transmembrane region" description="Helical" evidence="6">
    <location>
        <begin position="92"/>
        <end position="115"/>
    </location>
</feature>
<dbReference type="GO" id="GO:0043190">
    <property type="term" value="C:ATP-binding cassette (ABC) transporter complex"/>
    <property type="evidence" value="ECO:0007669"/>
    <property type="project" value="InterPro"/>
</dbReference>
<keyword evidence="9" id="KW-1185">Reference proteome</keyword>
<evidence type="ECO:0000256" key="5">
    <source>
        <dbReference type="ARBA" id="ARBA00023251"/>
    </source>
</evidence>
<dbReference type="GO" id="GO:0140359">
    <property type="term" value="F:ABC-type transporter activity"/>
    <property type="evidence" value="ECO:0007669"/>
    <property type="project" value="InterPro"/>
</dbReference>
<feature type="transmembrane region" description="Helical" evidence="6">
    <location>
        <begin position="261"/>
        <end position="283"/>
    </location>
</feature>
<feature type="transmembrane region" description="Helical" evidence="6">
    <location>
        <begin position="148"/>
        <end position="169"/>
    </location>
</feature>
<feature type="transmembrane region" description="Helical" evidence="6">
    <location>
        <begin position="175"/>
        <end position="196"/>
    </location>
</feature>
<dbReference type="PROSITE" id="PS51012">
    <property type="entry name" value="ABC_TM2"/>
    <property type="match status" value="1"/>
</dbReference>
<dbReference type="RefSeq" id="WP_197709947.1">
    <property type="nucleotide sequence ID" value="NZ_BAAAGO010000008.1"/>
</dbReference>
<feature type="transmembrane region" description="Helical" evidence="6">
    <location>
        <begin position="208"/>
        <end position="234"/>
    </location>
</feature>
<dbReference type="PANTHER" id="PTHR43229">
    <property type="entry name" value="NODULATION PROTEIN J"/>
    <property type="match status" value="1"/>
</dbReference>
<comment type="subcellular location">
    <subcellularLocation>
        <location evidence="6">Cell membrane</location>
        <topology evidence="6">Multi-pass membrane protein</topology>
    </subcellularLocation>
    <subcellularLocation>
        <location evidence="1">Membrane</location>
        <topology evidence="1">Multi-pass membrane protein</topology>
    </subcellularLocation>
</comment>
<keyword evidence="6" id="KW-0813">Transport</keyword>
<accession>A0A2N9JIN2</accession>
<dbReference type="Proteomes" id="UP000238164">
    <property type="component" value="Chromosome 1"/>
</dbReference>
<keyword evidence="2 6" id="KW-0812">Transmembrane</keyword>
<evidence type="ECO:0000313" key="9">
    <source>
        <dbReference type="Proteomes" id="UP000238164"/>
    </source>
</evidence>
<dbReference type="PRINTS" id="PR00164">
    <property type="entry name" value="ABC2TRNSPORT"/>
</dbReference>
<dbReference type="PANTHER" id="PTHR43229:SF2">
    <property type="entry name" value="NODULATION PROTEIN J"/>
    <property type="match status" value="1"/>
</dbReference>
<dbReference type="GO" id="GO:0046677">
    <property type="term" value="P:response to antibiotic"/>
    <property type="evidence" value="ECO:0007669"/>
    <property type="project" value="UniProtKB-KW"/>
</dbReference>
<evidence type="ECO:0000256" key="3">
    <source>
        <dbReference type="ARBA" id="ARBA00022989"/>
    </source>
</evidence>
<organism evidence="8 9">
    <name type="scientific">Micropruina glycogenica</name>
    <dbReference type="NCBI Taxonomy" id="75385"/>
    <lineage>
        <taxon>Bacteria</taxon>
        <taxon>Bacillati</taxon>
        <taxon>Actinomycetota</taxon>
        <taxon>Actinomycetes</taxon>
        <taxon>Propionibacteriales</taxon>
        <taxon>Nocardioidaceae</taxon>
        <taxon>Micropruina</taxon>
    </lineage>
</organism>
<evidence type="ECO:0000256" key="4">
    <source>
        <dbReference type="ARBA" id="ARBA00023136"/>
    </source>
</evidence>
<keyword evidence="4 6" id="KW-0472">Membrane</keyword>
<dbReference type="AlphaFoldDB" id="A0A2N9JIN2"/>
<evidence type="ECO:0000259" key="7">
    <source>
        <dbReference type="PROSITE" id="PS51012"/>
    </source>
</evidence>
<feature type="domain" description="ABC transmembrane type-2" evidence="7">
    <location>
        <begin position="56"/>
        <end position="289"/>
    </location>
</feature>